<protein>
    <submittedName>
        <fullName evidence="9">Undecaprenyl-diphosphatase</fullName>
    </submittedName>
</protein>
<keyword evidence="3 7" id="KW-0812">Transmembrane</keyword>
<accession>A0A1X7II30</accession>
<evidence type="ECO:0000256" key="5">
    <source>
        <dbReference type="ARBA" id="ARBA00022989"/>
    </source>
</evidence>
<dbReference type="AlphaFoldDB" id="A0A1X7II30"/>
<feature type="transmembrane region" description="Helical" evidence="7">
    <location>
        <begin position="24"/>
        <end position="46"/>
    </location>
</feature>
<keyword evidence="4" id="KW-0378">Hydrolase</keyword>
<name>A0A1X7II30_9MICO</name>
<dbReference type="InterPro" id="IPR036938">
    <property type="entry name" value="PAP2/HPO_sf"/>
</dbReference>
<dbReference type="Pfam" id="PF01569">
    <property type="entry name" value="PAP2"/>
    <property type="match status" value="1"/>
</dbReference>
<comment type="subcellular location">
    <subcellularLocation>
        <location evidence="1">Cell membrane</location>
        <topology evidence="1">Multi-pass membrane protein</topology>
    </subcellularLocation>
</comment>
<dbReference type="Proteomes" id="UP000193244">
    <property type="component" value="Unassembled WGS sequence"/>
</dbReference>
<keyword evidence="2" id="KW-1003">Cell membrane</keyword>
<evidence type="ECO:0000256" key="6">
    <source>
        <dbReference type="ARBA" id="ARBA00023136"/>
    </source>
</evidence>
<feature type="transmembrane region" description="Helical" evidence="7">
    <location>
        <begin position="108"/>
        <end position="125"/>
    </location>
</feature>
<evidence type="ECO:0000313" key="10">
    <source>
        <dbReference type="Proteomes" id="UP000193244"/>
    </source>
</evidence>
<keyword evidence="5 7" id="KW-1133">Transmembrane helix</keyword>
<dbReference type="InterPro" id="IPR000326">
    <property type="entry name" value="PAP2/HPO"/>
</dbReference>
<dbReference type="PANTHER" id="PTHR14969">
    <property type="entry name" value="SPHINGOSINE-1-PHOSPHATE PHOSPHOHYDROLASE"/>
    <property type="match status" value="1"/>
</dbReference>
<dbReference type="GO" id="GO:0005886">
    <property type="term" value="C:plasma membrane"/>
    <property type="evidence" value="ECO:0007669"/>
    <property type="project" value="UniProtKB-SubCell"/>
</dbReference>
<dbReference type="EMBL" id="FXAY01000001">
    <property type="protein sequence ID" value="SMG14452.1"/>
    <property type="molecule type" value="Genomic_DNA"/>
</dbReference>
<evidence type="ECO:0000256" key="1">
    <source>
        <dbReference type="ARBA" id="ARBA00004651"/>
    </source>
</evidence>
<dbReference type="PANTHER" id="PTHR14969:SF62">
    <property type="entry name" value="DECAPRENYLPHOSPHORYL-5-PHOSPHORIBOSE PHOSPHATASE RV3807C-RELATED"/>
    <property type="match status" value="1"/>
</dbReference>
<evidence type="ECO:0000256" key="2">
    <source>
        <dbReference type="ARBA" id="ARBA00022475"/>
    </source>
</evidence>
<dbReference type="GO" id="GO:0016787">
    <property type="term" value="F:hydrolase activity"/>
    <property type="evidence" value="ECO:0007669"/>
    <property type="project" value="UniProtKB-KW"/>
</dbReference>
<feature type="transmembrane region" description="Helical" evidence="7">
    <location>
        <begin position="80"/>
        <end position="101"/>
    </location>
</feature>
<dbReference type="RefSeq" id="WP_085482687.1">
    <property type="nucleotide sequence ID" value="NZ_FXAY01000001.1"/>
</dbReference>
<evidence type="ECO:0000256" key="3">
    <source>
        <dbReference type="ARBA" id="ARBA00022692"/>
    </source>
</evidence>
<dbReference type="OrthoDB" id="5289372at2"/>
<reference evidence="10" key="1">
    <citation type="submission" date="2017-04" db="EMBL/GenBank/DDBJ databases">
        <authorList>
            <person name="Varghese N."/>
            <person name="Submissions S."/>
        </authorList>
    </citation>
    <scope>NUCLEOTIDE SEQUENCE [LARGE SCALE GENOMIC DNA]</scope>
    <source>
        <strain evidence="10">VKM Ac-2510</strain>
    </source>
</reference>
<organism evidence="9 10">
    <name type="scientific">Agreia pratensis</name>
    <dbReference type="NCBI Taxonomy" id="150121"/>
    <lineage>
        <taxon>Bacteria</taxon>
        <taxon>Bacillati</taxon>
        <taxon>Actinomycetota</taxon>
        <taxon>Actinomycetes</taxon>
        <taxon>Micrococcales</taxon>
        <taxon>Microbacteriaceae</taxon>
        <taxon>Agreia</taxon>
    </lineage>
</organism>
<evidence type="ECO:0000313" key="9">
    <source>
        <dbReference type="EMBL" id="SMG14452.1"/>
    </source>
</evidence>
<feature type="transmembrane region" description="Helical" evidence="7">
    <location>
        <begin position="169"/>
        <end position="188"/>
    </location>
</feature>
<dbReference type="SMART" id="SM00014">
    <property type="entry name" value="acidPPc"/>
    <property type="match status" value="1"/>
</dbReference>
<gene>
    <name evidence="9" type="ORF">SAMN06296010_0549</name>
</gene>
<feature type="domain" description="Phosphatidic acid phosphatase type 2/haloperoxidase" evidence="8">
    <location>
        <begin position="108"/>
        <end position="211"/>
    </location>
</feature>
<feature type="transmembrane region" description="Helical" evidence="7">
    <location>
        <begin position="145"/>
        <end position="164"/>
    </location>
</feature>
<dbReference type="Gene3D" id="1.20.144.10">
    <property type="entry name" value="Phosphatidic acid phosphatase type 2/haloperoxidase"/>
    <property type="match status" value="1"/>
</dbReference>
<evidence type="ECO:0000256" key="4">
    <source>
        <dbReference type="ARBA" id="ARBA00022801"/>
    </source>
</evidence>
<dbReference type="SUPFAM" id="SSF48317">
    <property type="entry name" value="Acid phosphatase/Vanadium-dependent haloperoxidase"/>
    <property type="match status" value="1"/>
</dbReference>
<dbReference type="STRING" id="150121.SAMN06296010_0549"/>
<evidence type="ECO:0000256" key="7">
    <source>
        <dbReference type="SAM" id="Phobius"/>
    </source>
</evidence>
<keyword evidence="10" id="KW-1185">Reference proteome</keyword>
<feature type="transmembrane region" description="Helical" evidence="7">
    <location>
        <begin position="200"/>
        <end position="219"/>
    </location>
</feature>
<keyword evidence="6 7" id="KW-0472">Membrane</keyword>
<dbReference type="CDD" id="cd03392">
    <property type="entry name" value="PAP2_like_2"/>
    <property type="match status" value="1"/>
</dbReference>
<proteinExistence type="predicted"/>
<sequence>MTTELPGDKTQQSVDQKTRRVQRFWPLVSAFAVLVVAVLIGALVMVRGAGNPLGFDTEWMDEILEHRSPVWEVPSLAMNYLGGGVIGVFIVPLAIIAALCLFRRLWAALYFTVATIMSAGLVQLLKGLFGRARPEEILVHADFGSFPSGHVANATTMAVVLAVILRRTWVWVAGVVYVILMLLSRTYLGAHWLSDTVGGLLLGVGVAVIVWAPIANRLYRENERRHRFASEAVGKNSPLR</sequence>
<evidence type="ECO:0000259" key="8">
    <source>
        <dbReference type="SMART" id="SM00014"/>
    </source>
</evidence>